<evidence type="ECO:0000256" key="2">
    <source>
        <dbReference type="ARBA" id="ARBA00022448"/>
    </source>
</evidence>
<dbReference type="SUPFAM" id="SSF53850">
    <property type="entry name" value="Periplasmic binding protein-like II"/>
    <property type="match status" value="1"/>
</dbReference>
<organism evidence="14 15">
    <name type="scientific">Methylopila henanensis</name>
    <dbReference type="NCBI Taxonomy" id="873516"/>
    <lineage>
        <taxon>Bacteria</taxon>
        <taxon>Pseudomonadati</taxon>
        <taxon>Pseudomonadota</taxon>
        <taxon>Alphaproteobacteria</taxon>
        <taxon>Hyphomicrobiales</taxon>
        <taxon>Methylopilaceae</taxon>
        <taxon>Methylopila</taxon>
    </lineage>
</organism>
<accession>A0ABW4K5H0</accession>
<evidence type="ECO:0000259" key="12">
    <source>
        <dbReference type="SMART" id="SM00062"/>
    </source>
</evidence>
<evidence type="ECO:0000259" key="13">
    <source>
        <dbReference type="SMART" id="SM00079"/>
    </source>
</evidence>
<name>A0ABW4K5H0_9HYPH</name>
<evidence type="ECO:0000256" key="5">
    <source>
        <dbReference type="ARBA" id="ARBA00023065"/>
    </source>
</evidence>
<keyword evidence="3 11" id="KW-0812">Transmembrane</keyword>
<reference evidence="15" key="1">
    <citation type="journal article" date="2019" name="Int. J. Syst. Evol. Microbiol.">
        <title>The Global Catalogue of Microorganisms (GCM) 10K type strain sequencing project: providing services to taxonomists for standard genome sequencing and annotation.</title>
        <authorList>
            <consortium name="The Broad Institute Genomics Platform"/>
            <consortium name="The Broad Institute Genome Sequencing Center for Infectious Disease"/>
            <person name="Wu L."/>
            <person name="Ma J."/>
        </authorList>
    </citation>
    <scope>NUCLEOTIDE SEQUENCE [LARGE SCALE GENOMIC DNA]</scope>
    <source>
        <strain evidence="15">KCTC 23707</strain>
    </source>
</reference>
<dbReference type="InterPro" id="IPR001638">
    <property type="entry name" value="Solute-binding_3/MltF_N"/>
</dbReference>
<feature type="transmembrane region" description="Helical" evidence="11">
    <location>
        <begin position="179"/>
        <end position="198"/>
    </location>
</feature>
<keyword evidence="9" id="KW-0407">Ion channel</keyword>
<evidence type="ECO:0000256" key="3">
    <source>
        <dbReference type="ARBA" id="ARBA00022692"/>
    </source>
</evidence>
<evidence type="ECO:0000256" key="6">
    <source>
        <dbReference type="ARBA" id="ARBA00023136"/>
    </source>
</evidence>
<comment type="subcellular location">
    <subcellularLocation>
        <location evidence="1">Membrane</location>
        <topology evidence="1">Multi-pass membrane protein</topology>
    </subcellularLocation>
</comment>
<feature type="domain" description="Solute-binding protein family 3/N-terminal" evidence="12">
    <location>
        <begin position="68"/>
        <end position="394"/>
    </location>
</feature>
<evidence type="ECO:0000256" key="8">
    <source>
        <dbReference type="ARBA" id="ARBA00023180"/>
    </source>
</evidence>
<keyword evidence="4 11" id="KW-1133">Transmembrane helix</keyword>
<comment type="caution">
    <text evidence="14">The sequence shown here is derived from an EMBL/GenBank/DDBJ whole genome shotgun (WGS) entry which is preliminary data.</text>
</comment>
<evidence type="ECO:0000256" key="4">
    <source>
        <dbReference type="ARBA" id="ARBA00022989"/>
    </source>
</evidence>
<gene>
    <name evidence="14" type="ORF">ACFSCV_10240</name>
</gene>
<keyword evidence="8" id="KW-0325">Glycoprotein</keyword>
<feature type="region of interest" description="Disordered" evidence="10">
    <location>
        <begin position="1"/>
        <end position="26"/>
    </location>
</feature>
<dbReference type="PANTHER" id="PTHR18966">
    <property type="entry name" value="IONOTROPIC GLUTAMATE RECEPTOR"/>
    <property type="match status" value="1"/>
</dbReference>
<feature type="compositionally biased region" description="Basic and acidic residues" evidence="10">
    <location>
        <begin position="11"/>
        <end position="26"/>
    </location>
</feature>
<dbReference type="Pfam" id="PF00497">
    <property type="entry name" value="SBP_bac_3"/>
    <property type="match status" value="1"/>
</dbReference>
<dbReference type="SMART" id="SM00079">
    <property type="entry name" value="PBPe"/>
    <property type="match status" value="1"/>
</dbReference>
<keyword evidence="7" id="KW-0675">Receptor</keyword>
<feature type="domain" description="Ionotropic glutamate receptor C-terminal" evidence="13">
    <location>
        <begin position="66"/>
        <end position="393"/>
    </location>
</feature>
<evidence type="ECO:0000256" key="1">
    <source>
        <dbReference type="ARBA" id="ARBA00004141"/>
    </source>
</evidence>
<keyword evidence="15" id="KW-1185">Reference proteome</keyword>
<keyword evidence="5" id="KW-0406">Ion transport</keyword>
<dbReference type="RefSeq" id="WP_378799491.1">
    <property type="nucleotide sequence ID" value="NZ_JBHUER010000007.1"/>
</dbReference>
<feature type="compositionally biased region" description="Low complexity" evidence="10">
    <location>
        <begin position="1"/>
        <end position="10"/>
    </location>
</feature>
<dbReference type="InterPro" id="IPR015683">
    <property type="entry name" value="Ionotropic_Glu_rcpt"/>
</dbReference>
<sequence length="395" mass="42747">MVSSPSSPDSTKPKVEKSSRSGEEARVRDEMMKWNFPMITLLCAILAMASGSVSAQAQNETTPLQPLAVGVHVSPPFVVKDGARYSGMAIELWEATARPLGLAYSYREYPTFEALIAATERGEVAAAVSNLTITRDRVERITFSQPWYDAGLRIMIADDQGSGFWQVLGGLEKAGHLRAMAWLVFLIFVATIVLAAFYRRFDKSFPRSWHEGLAEGFYEVMSVATSGRVTRANALGWIGRISGGVWMVCGVAVIAYVTSSVTSVMTALTLTHQINSLADLPGRSVGVLGGSVAENYSNELRLSTTPYDDIGGAVQGLTSGQTEAIVGDAPVLEHYAHSNPTPPVSVVGPIFHPDKYGFGFRHGDALSHSITLQILALQEAGELEALRRKFFGNER</sequence>
<keyword evidence="6 11" id="KW-0472">Membrane</keyword>
<feature type="transmembrane region" description="Helical" evidence="11">
    <location>
        <begin position="237"/>
        <end position="257"/>
    </location>
</feature>
<evidence type="ECO:0000256" key="7">
    <source>
        <dbReference type="ARBA" id="ARBA00023170"/>
    </source>
</evidence>
<dbReference type="EMBL" id="JBHUER010000007">
    <property type="protein sequence ID" value="MFD1703382.1"/>
    <property type="molecule type" value="Genomic_DNA"/>
</dbReference>
<evidence type="ECO:0000256" key="10">
    <source>
        <dbReference type="SAM" id="MobiDB-lite"/>
    </source>
</evidence>
<evidence type="ECO:0000256" key="9">
    <source>
        <dbReference type="ARBA" id="ARBA00023303"/>
    </source>
</evidence>
<dbReference type="Gene3D" id="1.10.287.70">
    <property type="match status" value="1"/>
</dbReference>
<dbReference type="SUPFAM" id="SSF81324">
    <property type="entry name" value="Voltage-gated potassium channels"/>
    <property type="match status" value="1"/>
</dbReference>
<evidence type="ECO:0000313" key="14">
    <source>
        <dbReference type="EMBL" id="MFD1703382.1"/>
    </source>
</evidence>
<proteinExistence type="predicted"/>
<dbReference type="SMART" id="SM00062">
    <property type="entry name" value="PBPb"/>
    <property type="match status" value="1"/>
</dbReference>
<keyword evidence="2" id="KW-0813">Transport</keyword>
<dbReference type="InterPro" id="IPR001320">
    <property type="entry name" value="Iontro_rcpt_C"/>
</dbReference>
<evidence type="ECO:0000256" key="11">
    <source>
        <dbReference type="SAM" id="Phobius"/>
    </source>
</evidence>
<dbReference type="Gene3D" id="3.40.190.10">
    <property type="entry name" value="Periplasmic binding protein-like II"/>
    <property type="match status" value="2"/>
</dbReference>
<protein>
    <submittedName>
        <fullName evidence="14">Transporter substrate-binding domain-containing protein</fullName>
    </submittedName>
</protein>
<dbReference type="Proteomes" id="UP001597308">
    <property type="component" value="Unassembled WGS sequence"/>
</dbReference>
<evidence type="ECO:0000313" key="15">
    <source>
        <dbReference type="Proteomes" id="UP001597308"/>
    </source>
</evidence>